<accession>A0ABV7RMZ3</accession>
<evidence type="ECO:0000313" key="2">
    <source>
        <dbReference type="Proteomes" id="UP001595740"/>
    </source>
</evidence>
<organism evidence="1 2">
    <name type="scientific">Lysobacter cavernae</name>
    <dbReference type="NCBI Taxonomy" id="1685901"/>
    <lineage>
        <taxon>Bacteria</taxon>
        <taxon>Pseudomonadati</taxon>
        <taxon>Pseudomonadota</taxon>
        <taxon>Gammaproteobacteria</taxon>
        <taxon>Lysobacterales</taxon>
        <taxon>Lysobacteraceae</taxon>
        <taxon>Lysobacter</taxon>
    </lineage>
</organism>
<gene>
    <name evidence="1" type="ORF">ACFOLC_00900</name>
</gene>
<dbReference type="EMBL" id="JBHRXK010000001">
    <property type="protein sequence ID" value="MFC3549568.1"/>
    <property type="molecule type" value="Genomic_DNA"/>
</dbReference>
<protein>
    <submittedName>
        <fullName evidence="1">Uncharacterized protein</fullName>
    </submittedName>
</protein>
<evidence type="ECO:0000313" key="1">
    <source>
        <dbReference type="EMBL" id="MFC3549568.1"/>
    </source>
</evidence>
<reference evidence="2" key="1">
    <citation type="journal article" date="2019" name="Int. J. Syst. Evol. Microbiol.">
        <title>The Global Catalogue of Microorganisms (GCM) 10K type strain sequencing project: providing services to taxonomists for standard genome sequencing and annotation.</title>
        <authorList>
            <consortium name="The Broad Institute Genomics Platform"/>
            <consortium name="The Broad Institute Genome Sequencing Center for Infectious Disease"/>
            <person name="Wu L."/>
            <person name="Ma J."/>
        </authorList>
    </citation>
    <scope>NUCLEOTIDE SEQUENCE [LARGE SCALE GENOMIC DNA]</scope>
    <source>
        <strain evidence="2">KCTC 42875</strain>
    </source>
</reference>
<dbReference type="Proteomes" id="UP001595740">
    <property type="component" value="Unassembled WGS sequence"/>
</dbReference>
<name>A0ABV7RMZ3_9GAMM</name>
<sequence length="183" mass="19797">MTGLYGNTWTSNYGDQPRSLVGAEWARTLAGLNRAQIDAGFDACRTEGAEFPPSAPRFRSVCLGIPSFAVVNVELLTRSNAERSPFSRLVWQHIDGHAHRHASASDAKRTRKEAYDVTCELVMRGELLPVTVAGEIEHVQPVVNVARPEVARRYIAEIQTLLAGAAGAGRRHTPPAVIVGGDA</sequence>
<comment type="caution">
    <text evidence="1">The sequence shown here is derived from an EMBL/GenBank/DDBJ whole genome shotgun (WGS) entry which is preliminary data.</text>
</comment>
<proteinExistence type="predicted"/>
<dbReference type="RefSeq" id="WP_386756815.1">
    <property type="nucleotide sequence ID" value="NZ_JBHRXK010000001.1"/>
</dbReference>
<keyword evidence="2" id="KW-1185">Reference proteome</keyword>